<accession>A0A562V673</accession>
<keyword evidence="1" id="KW-0472">Membrane</keyword>
<evidence type="ECO:0000256" key="1">
    <source>
        <dbReference type="SAM" id="Phobius"/>
    </source>
</evidence>
<keyword evidence="3" id="KW-1185">Reference proteome</keyword>
<reference evidence="2 3" key="1">
    <citation type="submission" date="2019-07" db="EMBL/GenBank/DDBJ databases">
        <title>Genomic Encyclopedia of Archaeal and Bacterial Type Strains, Phase II (KMG-II): from individual species to whole genera.</title>
        <authorList>
            <person name="Goeker M."/>
        </authorList>
    </citation>
    <scope>NUCLEOTIDE SEQUENCE [LARGE SCALE GENOMIC DNA]</scope>
    <source>
        <strain evidence="2 3">ATCC BAA-1139</strain>
    </source>
</reference>
<gene>
    <name evidence="2" type="ORF">JN12_03847</name>
</gene>
<dbReference type="Proteomes" id="UP000319449">
    <property type="component" value="Unassembled WGS sequence"/>
</dbReference>
<dbReference type="AlphaFoldDB" id="A0A562V673"/>
<evidence type="ECO:0000313" key="3">
    <source>
        <dbReference type="Proteomes" id="UP000319449"/>
    </source>
</evidence>
<evidence type="ECO:0008006" key="4">
    <source>
        <dbReference type="Google" id="ProtNLM"/>
    </source>
</evidence>
<feature type="transmembrane region" description="Helical" evidence="1">
    <location>
        <begin position="105"/>
        <end position="123"/>
    </location>
</feature>
<sequence>MKPDNRLPPVLLLLRLSVFVVMLFWTLDKFVRPGHTAKVYESFYFIKGLGYSAAYAIGAIELLILAGFLAGFRKKFTYGAVLLLHAISTVSSFKQYLTPFEGANLLFYAAWPMLAACFALYSLRDLDTLCVTCTGGVVSGKE</sequence>
<protein>
    <recommendedName>
        <fullName evidence="4">DoxX-like protein</fullName>
    </recommendedName>
</protein>
<keyword evidence="1" id="KW-0812">Transmembrane</keyword>
<proteinExistence type="predicted"/>
<feature type="transmembrane region" description="Helical" evidence="1">
    <location>
        <begin position="48"/>
        <end position="70"/>
    </location>
</feature>
<evidence type="ECO:0000313" key="2">
    <source>
        <dbReference type="EMBL" id="TWJ13409.1"/>
    </source>
</evidence>
<dbReference type="OrthoDB" id="7355622at2"/>
<dbReference type="EMBL" id="VLLN01000040">
    <property type="protein sequence ID" value="TWJ13409.1"/>
    <property type="molecule type" value="Genomic_DNA"/>
</dbReference>
<organism evidence="2 3">
    <name type="scientific">Geobacter argillaceus</name>
    <dbReference type="NCBI Taxonomy" id="345631"/>
    <lineage>
        <taxon>Bacteria</taxon>
        <taxon>Pseudomonadati</taxon>
        <taxon>Thermodesulfobacteriota</taxon>
        <taxon>Desulfuromonadia</taxon>
        <taxon>Geobacterales</taxon>
        <taxon>Geobacteraceae</taxon>
        <taxon>Geobacter</taxon>
    </lineage>
</organism>
<name>A0A562V673_9BACT</name>
<dbReference type="RefSeq" id="WP_145025815.1">
    <property type="nucleotide sequence ID" value="NZ_VLLN01000040.1"/>
</dbReference>
<keyword evidence="1" id="KW-1133">Transmembrane helix</keyword>
<comment type="caution">
    <text evidence="2">The sequence shown here is derived from an EMBL/GenBank/DDBJ whole genome shotgun (WGS) entry which is preliminary data.</text>
</comment>
<feature type="transmembrane region" description="Helical" evidence="1">
    <location>
        <begin position="6"/>
        <end position="27"/>
    </location>
</feature>